<dbReference type="SUPFAM" id="SSF51445">
    <property type="entry name" value="(Trans)glycosidases"/>
    <property type="match status" value="1"/>
</dbReference>
<reference evidence="8" key="1">
    <citation type="submission" date="2018-04" db="EMBL/GenBank/DDBJ databases">
        <authorList>
            <person name="Watanabe M."/>
            <person name="Kojima H."/>
        </authorList>
    </citation>
    <scope>NUCLEOTIDE SEQUENCE [LARGE SCALE GENOMIC DNA]</scope>
    <source>
        <strain evidence="8">Dysh456</strain>
    </source>
</reference>
<dbReference type="PANTHER" id="PTHR12631">
    <property type="entry name" value="ALPHA-L-IDURONIDASE"/>
    <property type="match status" value="1"/>
</dbReference>
<organism evidence="7 8">
    <name type="scientific">Aerosticca soli</name>
    <dbReference type="NCBI Taxonomy" id="2010829"/>
    <lineage>
        <taxon>Bacteria</taxon>
        <taxon>Pseudomonadati</taxon>
        <taxon>Pseudomonadota</taxon>
        <taxon>Gammaproteobacteria</taxon>
        <taxon>Lysobacterales</taxon>
        <taxon>Rhodanobacteraceae</taxon>
        <taxon>Aerosticca</taxon>
    </lineage>
</organism>
<sequence>MSLSYAFRWKMLATLAVLGLSSLPLHAQSGQEETIRIDAREPARPFPHFWERMFGSGRAVLSLREDYRRDLRAVKRVAALGYVRFHGIFDDDLGVYTEDEHGAPVYNFTLVDQVYDGLLAEGVRPLVEIGFMPRRLAFNPDALHPFWYKPNVSAPKDYARWDALVRAFAEHLLQRYGSDEVAQWYFEVWNEPNIDFWVGAPRQRSYFELYDHTARALKSVSARLRVGGPATAAAAWVDAFLAHAAREHVPVDFVSTHGYASDREQDLFGDDTPVPPQDRVCRAVAKVHRQIAASPRPGLPLLWTEWNVLREGGLRDTIYVGPALADTVRACDGLVDAMSFWTFSDIIDEQGPNHAPFAGLFGLRAIGGIDKPSYYAFALLHELGEQRLPHPSPHAIVTRRTDGSLAIVLWHLVNPGEDAATRRFRLEVTGLAADAVAVIRRVDAEHGNALAVYERLGRPRYPTPAQVAQINAATALVPERRRLTNGVLTLTLGPNALVQIMLSSGRP</sequence>
<feature type="active site" description="Proton donor" evidence="4">
    <location>
        <position position="191"/>
    </location>
</feature>
<dbReference type="KEGG" id="rbd:ALSL_2662"/>
<keyword evidence="8" id="KW-1185">Reference proteome</keyword>
<accession>A0A2Z6E812</accession>
<dbReference type="InterPro" id="IPR049166">
    <property type="entry name" value="GH39_cat"/>
</dbReference>
<evidence type="ECO:0000256" key="1">
    <source>
        <dbReference type="ARBA" id="ARBA00008875"/>
    </source>
</evidence>
<keyword evidence="5" id="KW-0732">Signal</keyword>
<dbReference type="GO" id="GO:0005975">
    <property type="term" value="P:carbohydrate metabolic process"/>
    <property type="evidence" value="ECO:0007669"/>
    <property type="project" value="InterPro"/>
</dbReference>
<reference evidence="8" key="2">
    <citation type="submission" date="2018-06" db="EMBL/GenBank/DDBJ databases">
        <title>Genome sequence of Rhodanobacteraceae bacterium strain Dysh456.</title>
        <authorList>
            <person name="Fukui M."/>
        </authorList>
    </citation>
    <scope>NUCLEOTIDE SEQUENCE [LARGE SCALE GENOMIC DNA]</scope>
    <source>
        <strain evidence="8">Dysh456</strain>
    </source>
</reference>
<dbReference type="Pfam" id="PF01229">
    <property type="entry name" value="Glyco_hydro_39"/>
    <property type="match status" value="1"/>
</dbReference>
<evidence type="ECO:0000256" key="3">
    <source>
        <dbReference type="ARBA" id="ARBA00023295"/>
    </source>
</evidence>
<evidence type="ECO:0000259" key="6">
    <source>
        <dbReference type="Pfam" id="PF01229"/>
    </source>
</evidence>
<evidence type="ECO:0000256" key="2">
    <source>
        <dbReference type="ARBA" id="ARBA00022801"/>
    </source>
</evidence>
<dbReference type="SUPFAM" id="SSF51011">
    <property type="entry name" value="Glycosyl hydrolase domain"/>
    <property type="match status" value="1"/>
</dbReference>
<comment type="similarity">
    <text evidence="1">Belongs to the glycosyl hydrolase 39 family.</text>
</comment>
<dbReference type="InterPro" id="IPR017853">
    <property type="entry name" value="GH"/>
</dbReference>
<dbReference type="EMBL" id="AP018560">
    <property type="protein sequence ID" value="BBD81286.1"/>
    <property type="molecule type" value="Genomic_DNA"/>
</dbReference>
<feature type="signal peptide" evidence="5">
    <location>
        <begin position="1"/>
        <end position="27"/>
    </location>
</feature>
<dbReference type="InterPro" id="IPR051923">
    <property type="entry name" value="Glycosyl_Hydrolase_39"/>
</dbReference>
<name>A0A2Z6E812_9GAMM</name>
<dbReference type="GO" id="GO:0004553">
    <property type="term" value="F:hydrolase activity, hydrolyzing O-glycosyl compounds"/>
    <property type="evidence" value="ECO:0007669"/>
    <property type="project" value="InterPro"/>
</dbReference>
<dbReference type="RefSeq" id="WP_198410659.1">
    <property type="nucleotide sequence ID" value="NZ_AP018560.1"/>
</dbReference>
<dbReference type="AlphaFoldDB" id="A0A2Z6E812"/>
<keyword evidence="2" id="KW-0378">Hydrolase</keyword>
<feature type="domain" description="Glycosyl hydrolases family 39 N-terminal catalytic" evidence="6">
    <location>
        <begin position="35"/>
        <end position="475"/>
    </location>
</feature>
<dbReference type="InterPro" id="IPR049165">
    <property type="entry name" value="GH39_as"/>
</dbReference>
<proteinExistence type="inferred from homology"/>
<dbReference type="PROSITE" id="PS01027">
    <property type="entry name" value="GLYCOSYL_HYDROL_F39"/>
    <property type="match status" value="1"/>
</dbReference>
<evidence type="ECO:0000313" key="8">
    <source>
        <dbReference type="Proteomes" id="UP000270530"/>
    </source>
</evidence>
<dbReference type="PRINTS" id="PR00745">
    <property type="entry name" value="GLHYDRLASE39"/>
</dbReference>
<feature type="chain" id="PRO_5016318465" evidence="5">
    <location>
        <begin position="28"/>
        <end position="507"/>
    </location>
</feature>
<keyword evidence="3" id="KW-0326">Glycosidase</keyword>
<dbReference type="Proteomes" id="UP000270530">
    <property type="component" value="Chromosome"/>
</dbReference>
<dbReference type="PANTHER" id="PTHR12631:SF10">
    <property type="entry name" value="BETA-XYLOSIDASE-LIKE PROTEIN-RELATED"/>
    <property type="match status" value="1"/>
</dbReference>
<gene>
    <name evidence="7" type="ORF">ALSL_2662</name>
</gene>
<protein>
    <submittedName>
        <fullName evidence="7">Beta-xylosidase</fullName>
    </submittedName>
</protein>
<dbReference type="Gene3D" id="3.20.20.80">
    <property type="entry name" value="Glycosidases"/>
    <property type="match status" value="1"/>
</dbReference>
<evidence type="ECO:0000256" key="5">
    <source>
        <dbReference type="SAM" id="SignalP"/>
    </source>
</evidence>
<dbReference type="InterPro" id="IPR000514">
    <property type="entry name" value="Glyco_hydro_39"/>
</dbReference>
<dbReference type="Gene3D" id="2.60.40.1500">
    <property type="entry name" value="Glycosyl hydrolase domain, family 39"/>
    <property type="match status" value="1"/>
</dbReference>
<evidence type="ECO:0000313" key="7">
    <source>
        <dbReference type="EMBL" id="BBD81286.1"/>
    </source>
</evidence>
<evidence type="ECO:0000256" key="4">
    <source>
        <dbReference type="PIRSR" id="PIRSR600514-1"/>
    </source>
</evidence>